<feature type="transmembrane region" description="Helical" evidence="6">
    <location>
        <begin position="72"/>
        <end position="93"/>
    </location>
</feature>
<comment type="caution">
    <text evidence="7">The sequence shown here is derived from an EMBL/GenBank/DDBJ whole genome shotgun (WGS) entry which is preliminary data.</text>
</comment>
<dbReference type="InterPro" id="IPR004776">
    <property type="entry name" value="Mem_transp_PIN-like"/>
</dbReference>
<gene>
    <name evidence="7" type="ORF">B0T14DRAFT_580191</name>
</gene>
<keyword evidence="2 6" id="KW-0812">Transmembrane</keyword>
<dbReference type="PANTHER" id="PTHR31794">
    <property type="entry name" value="AUXIN EFFLUX TRANSPORTER FAMILY PROTEIN (EUROFUNG)"/>
    <property type="match status" value="1"/>
</dbReference>
<dbReference type="EMBL" id="JAULSU010000002">
    <property type="protein sequence ID" value="KAK0627902.1"/>
    <property type="molecule type" value="Genomic_DNA"/>
</dbReference>
<feature type="transmembrane region" description="Helical" evidence="6">
    <location>
        <begin position="248"/>
        <end position="268"/>
    </location>
</feature>
<name>A0AA39X5W9_9PEZI</name>
<evidence type="ECO:0000313" key="8">
    <source>
        <dbReference type="Proteomes" id="UP001175000"/>
    </source>
</evidence>
<comment type="subcellular location">
    <subcellularLocation>
        <location evidence="1">Membrane</location>
        <topology evidence="1">Multi-pass membrane protein</topology>
    </subcellularLocation>
</comment>
<organism evidence="7 8">
    <name type="scientific">Immersiella caudata</name>
    <dbReference type="NCBI Taxonomy" id="314043"/>
    <lineage>
        <taxon>Eukaryota</taxon>
        <taxon>Fungi</taxon>
        <taxon>Dikarya</taxon>
        <taxon>Ascomycota</taxon>
        <taxon>Pezizomycotina</taxon>
        <taxon>Sordariomycetes</taxon>
        <taxon>Sordariomycetidae</taxon>
        <taxon>Sordariales</taxon>
        <taxon>Lasiosphaeriaceae</taxon>
        <taxon>Immersiella</taxon>
    </lineage>
</organism>
<accession>A0AA39X5W9</accession>
<evidence type="ECO:0000256" key="6">
    <source>
        <dbReference type="SAM" id="Phobius"/>
    </source>
</evidence>
<dbReference type="PANTHER" id="PTHR31794:SF4">
    <property type="entry name" value="AUXIN EFFLUX TRANSPORTER FAMILY PROTEIN (EUROFUNG)"/>
    <property type="match status" value="1"/>
</dbReference>
<feature type="region of interest" description="Disordered" evidence="5">
    <location>
        <begin position="173"/>
        <end position="210"/>
    </location>
</feature>
<keyword evidence="3 6" id="KW-1133">Transmembrane helix</keyword>
<sequence length="430" mass="46617">MASELLTAFLAALQASGSVLLTILYGLIAGQYGFLDNHAAKRISQLGVSMLLPALLITNLGSQLQLDTAAQYVPVFIWSLAYNVTSMIIGIVATRMFGFPKWVTPAVAFNNTTSLPLLLVQALGSTGALKQVLKSSDDTVSAALDRAQSYLLVSSIVGNSLTFGLGGDLLSAHDEDPRDEFEKKLRDGSEEEDPEGQREEDQPDEETSLLPQPVVTYQSRVSRSAHSVASHVWEGYLPRPVQTVVARVVRFVSPPVVGAVIGIVLGIAPPLHRVFFNEPQEGGIFKAWLTSSLKNLGELFVALQVVVVGAKLAHGLRGMKRGEVSGQLPPYAVMFVLFVRFVFWPVVSIAVIVLTASKTNLLDNDPVLWFTMMLMPTGPPAMKLTALAEATHADEEEKLAITKFLSISYALSPIITPTIMMSLKACREWI</sequence>
<evidence type="ECO:0000256" key="3">
    <source>
        <dbReference type="ARBA" id="ARBA00022989"/>
    </source>
</evidence>
<feature type="transmembrane region" description="Helical" evidence="6">
    <location>
        <begin position="6"/>
        <end position="34"/>
    </location>
</feature>
<dbReference type="Proteomes" id="UP001175000">
    <property type="component" value="Unassembled WGS sequence"/>
</dbReference>
<keyword evidence="8" id="KW-1185">Reference proteome</keyword>
<evidence type="ECO:0000256" key="5">
    <source>
        <dbReference type="SAM" id="MobiDB-lite"/>
    </source>
</evidence>
<dbReference type="GO" id="GO:0055085">
    <property type="term" value="P:transmembrane transport"/>
    <property type="evidence" value="ECO:0007669"/>
    <property type="project" value="InterPro"/>
</dbReference>
<dbReference type="GO" id="GO:0016020">
    <property type="term" value="C:membrane"/>
    <property type="evidence" value="ECO:0007669"/>
    <property type="project" value="UniProtKB-SubCell"/>
</dbReference>
<evidence type="ECO:0000256" key="2">
    <source>
        <dbReference type="ARBA" id="ARBA00022692"/>
    </source>
</evidence>
<dbReference type="AlphaFoldDB" id="A0AA39X5W9"/>
<evidence type="ECO:0000256" key="4">
    <source>
        <dbReference type="ARBA" id="ARBA00023136"/>
    </source>
</evidence>
<proteinExistence type="predicted"/>
<feature type="transmembrane region" description="Helical" evidence="6">
    <location>
        <begin position="331"/>
        <end position="356"/>
    </location>
</feature>
<evidence type="ECO:0000313" key="7">
    <source>
        <dbReference type="EMBL" id="KAK0627902.1"/>
    </source>
</evidence>
<keyword evidence="4 6" id="KW-0472">Membrane</keyword>
<dbReference type="Pfam" id="PF03547">
    <property type="entry name" value="Mem_trans"/>
    <property type="match status" value="1"/>
</dbReference>
<reference evidence="7" key="1">
    <citation type="submission" date="2023-06" db="EMBL/GenBank/DDBJ databases">
        <title>Genome-scale phylogeny and comparative genomics of the fungal order Sordariales.</title>
        <authorList>
            <consortium name="Lawrence Berkeley National Laboratory"/>
            <person name="Hensen N."/>
            <person name="Bonometti L."/>
            <person name="Westerberg I."/>
            <person name="Brannstrom I.O."/>
            <person name="Guillou S."/>
            <person name="Cros-Aarteil S."/>
            <person name="Calhoun S."/>
            <person name="Haridas S."/>
            <person name="Kuo A."/>
            <person name="Mondo S."/>
            <person name="Pangilinan J."/>
            <person name="Riley R."/>
            <person name="Labutti K."/>
            <person name="Andreopoulos B."/>
            <person name="Lipzen A."/>
            <person name="Chen C."/>
            <person name="Yanf M."/>
            <person name="Daum C."/>
            <person name="Ng V."/>
            <person name="Clum A."/>
            <person name="Steindorff A."/>
            <person name="Ohm R."/>
            <person name="Martin F."/>
            <person name="Silar P."/>
            <person name="Natvig D."/>
            <person name="Lalanne C."/>
            <person name="Gautier V."/>
            <person name="Ament-Velasquez S.L."/>
            <person name="Kruys A."/>
            <person name="Hutchinson M.I."/>
            <person name="Powell A.J."/>
            <person name="Barry K."/>
            <person name="Miller A.N."/>
            <person name="Grigoriev I.V."/>
            <person name="Debuchy R."/>
            <person name="Gladieux P."/>
            <person name="Thoren M.H."/>
            <person name="Johannesson H."/>
        </authorList>
    </citation>
    <scope>NUCLEOTIDE SEQUENCE</scope>
    <source>
        <strain evidence="7">CBS 606.72</strain>
    </source>
</reference>
<feature type="compositionally biased region" description="Basic and acidic residues" evidence="5">
    <location>
        <begin position="173"/>
        <end position="188"/>
    </location>
</feature>
<dbReference type="GO" id="GO:0005783">
    <property type="term" value="C:endoplasmic reticulum"/>
    <property type="evidence" value="ECO:0007669"/>
    <property type="project" value="TreeGrafter"/>
</dbReference>
<evidence type="ECO:0000256" key="1">
    <source>
        <dbReference type="ARBA" id="ARBA00004141"/>
    </source>
</evidence>
<protein>
    <submittedName>
        <fullName evidence="7">Auxin efflux carrier</fullName>
    </submittedName>
</protein>